<dbReference type="GO" id="GO:0032981">
    <property type="term" value="P:mitochondrial respiratory chain complex I assembly"/>
    <property type="evidence" value="ECO:0007669"/>
    <property type="project" value="InterPro"/>
</dbReference>
<comment type="caution">
    <text evidence="2">The sequence shown here is derived from an EMBL/GenBank/DDBJ whole genome shotgun (WGS) entry which is preliminary data.</text>
</comment>
<dbReference type="EMBL" id="QCYY01000990">
    <property type="protein sequence ID" value="ROT81339.1"/>
    <property type="molecule type" value="Genomic_DNA"/>
</dbReference>
<name>A0A423TY27_PENVA</name>
<evidence type="ECO:0000313" key="2">
    <source>
        <dbReference type="EMBL" id="ROT81339.1"/>
    </source>
</evidence>
<dbReference type="Proteomes" id="UP000283509">
    <property type="component" value="Unassembled WGS sequence"/>
</dbReference>
<dbReference type="PANTHER" id="PTHR13338:SF4">
    <property type="entry name" value="NADH DEHYDROGENASE [UBIQUINONE] 1 ALPHA SUBCOMPLEX ASSEMBLY FACTOR 4"/>
    <property type="match status" value="1"/>
</dbReference>
<evidence type="ECO:0008006" key="4">
    <source>
        <dbReference type="Google" id="ProtNLM"/>
    </source>
</evidence>
<dbReference type="Pfam" id="PF06784">
    <property type="entry name" value="UPF0240"/>
    <property type="match status" value="1"/>
</dbReference>
<evidence type="ECO:0000313" key="3">
    <source>
        <dbReference type="Proteomes" id="UP000283509"/>
    </source>
</evidence>
<dbReference type="OrthoDB" id="2434756at2759"/>
<feature type="region of interest" description="Disordered" evidence="1">
    <location>
        <begin position="195"/>
        <end position="214"/>
    </location>
</feature>
<accession>A0A423TY27</accession>
<dbReference type="PANTHER" id="PTHR13338">
    <property type="entry name" value="UPF0240 PROTEIN"/>
    <property type="match status" value="1"/>
</dbReference>
<reference evidence="2 3" key="1">
    <citation type="submission" date="2018-04" db="EMBL/GenBank/DDBJ databases">
        <authorList>
            <person name="Zhang X."/>
            <person name="Yuan J."/>
            <person name="Li F."/>
            <person name="Xiang J."/>
        </authorList>
    </citation>
    <scope>NUCLEOTIDE SEQUENCE [LARGE SCALE GENOMIC DNA]</scope>
    <source>
        <tissue evidence="2">Muscle</tissue>
    </source>
</reference>
<dbReference type="InterPro" id="IPR009622">
    <property type="entry name" value="NDUFAF4"/>
</dbReference>
<reference evidence="2 3" key="2">
    <citation type="submission" date="2019-01" db="EMBL/GenBank/DDBJ databases">
        <title>The decoding of complex shrimp genome reveals the adaptation for benthos swimmer, frequently molting mechanism and breeding impact on genome.</title>
        <authorList>
            <person name="Sun Y."/>
            <person name="Gao Y."/>
            <person name="Yu Y."/>
        </authorList>
    </citation>
    <scope>NUCLEOTIDE SEQUENCE [LARGE SCALE GENOMIC DNA]</scope>
    <source>
        <tissue evidence="2">Muscle</tissue>
    </source>
</reference>
<gene>
    <name evidence="2" type="ORF">C7M84_025521</name>
</gene>
<protein>
    <recommendedName>
        <fullName evidence="4">NADH dehydrogenase [ubiquinone] 1 alpha subcomplex assembly factor 4</fullName>
    </recommendedName>
</protein>
<sequence>MGKVMSALGRRVTKPIRDFNVESRAHREITKEKRPVAPRHESTRLIIEESIKNQPEEVKKSLEKKDDILLNRLKQIYVTSEDPMLTKEIPDNPERSLPSDRSFVADPEYGFYEPKAVPYGKITLRNALHAIGMHQQDPEQWTAKKIAYEYKLDEGLTEKVLRHFRTFVLIVPDDAKKKRITPEVLRSTPLIAPHSIKQLPASSSNAAEKDEKAS</sequence>
<dbReference type="STRING" id="6689.A0A423TY27"/>
<proteinExistence type="predicted"/>
<organism evidence="2 3">
    <name type="scientific">Penaeus vannamei</name>
    <name type="common">Whiteleg shrimp</name>
    <name type="synonym">Litopenaeus vannamei</name>
    <dbReference type="NCBI Taxonomy" id="6689"/>
    <lineage>
        <taxon>Eukaryota</taxon>
        <taxon>Metazoa</taxon>
        <taxon>Ecdysozoa</taxon>
        <taxon>Arthropoda</taxon>
        <taxon>Crustacea</taxon>
        <taxon>Multicrustacea</taxon>
        <taxon>Malacostraca</taxon>
        <taxon>Eumalacostraca</taxon>
        <taxon>Eucarida</taxon>
        <taxon>Decapoda</taxon>
        <taxon>Dendrobranchiata</taxon>
        <taxon>Penaeoidea</taxon>
        <taxon>Penaeidae</taxon>
        <taxon>Penaeus</taxon>
    </lineage>
</organism>
<keyword evidence="3" id="KW-1185">Reference proteome</keyword>
<dbReference type="AlphaFoldDB" id="A0A423TY27"/>
<evidence type="ECO:0000256" key="1">
    <source>
        <dbReference type="SAM" id="MobiDB-lite"/>
    </source>
</evidence>
<dbReference type="GO" id="GO:0005739">
    <property type="term" value="C:mitochondrion"/>
    <property type="evidence" value="ECO:0007669"/>
    <property type="project" value="TreeGrafter"/>
</dbReference>